<dbReference type="InterPro" id="IPR050245">
    <property type="entry name" value="PrsA_foldase"/>
</dbReference>
<evidence type="ECO:0000256" key="3">
    <source>
        <dbReference type="ARBA" id="ARBA00013194"/>
    </source>
</evidence>
<evidence type="ECO:0000313" key="7">
    <source>
        <dbReference type="EMBL" id="AQQ69387.1"/>
    </source>
</evidence>
<evidence type="ECO:0000256" key="5">
    <source>
        <dbReference type="PROSITE-ProRule" id="PRU00278"/>
    </source>
</evidence>
<keyword evidence="5" id="KW-0413">Isomerase</keyword>
<dbReference type="PROSITE" id="PS01096">
    <property type="entry name" value="PPIC_PPIASE_1"/>
    <property type="match status" value="1"/>
</dbReference>
<dbReference type="EMBL" id="CP019650">
    <property type="protein sequence ID" value="AQQ69387.1"/>
    <property type="molecule type" value="Genomic_DNA"/>
</dbReference>
<gene>
    <name evidence="7" type="ORF">Mag101_04940</name>
</gene>
<dbReference type="SUPFAM" id="SSF54534">
    <property type="entry name" value="FKBP-like"/>
    <property type="match status" value="1"/>
</dbReference>
<organism evidence="7 8">
    <name type="scientific">Microbulbifer agarilyticus</name>
    <dbReference type="NCBI Taxonomy" id="260552"/>
    <lineage>
        <taxon>Bacteria</taxon>
        <taxon>Pseudomonadati</taxon>
        <taxon>Pseudomonadota</taxon>
        <taxon>Gammaproteobacteria</taxon>
        <taxon>Cellvibrionales</taxon>
        <taxon>Microbulbiferaceae</taxon>
        <taxon>Microbulbifer</taxon>
    </lineage>
</organism>
<dbReference type="SUPFAM" id="SSF109998">
    <property type="entry name" value="Triger factor/SurA peptide-binding domain-like"/>
    <property type="match status" value="1"/>
</dbReference>
<evidence type="ECO:0000256" key="2">
    <source>
        <dbReference type="ARBA" id="ARBA00007656"/>
    </source>
</evidence>
<sequence>MPTFSFGEVTVNGVSIGEDVISREMQHHRAESAEDAWQAAARALVIKTLLLQEANDRNIAAQTDDDTRVRTLLEQVLTPEKVREEECRRYYDTQTHRFRTPDLFEAAHILIEPNEQSESAWQEAEQSARSLIEQLGDDAQAFSEAAEQYSGCPTAHQGGSLGQIRRGELEPALHDVLETLAEGTLNRKPVRSRFGWHLIRLHRKIDGRTLPFDMAREKILDMLEARAWVNSASHYIAGLAQRADIEGVEIDSAADAVTNVSTEHE</sequence>
<dbReference type="InterPro" id="IPR046357">
    <property type="entry name" value="PPIase_dom_sf"/>
</dbReference>
<feature type="domain" description="PpiC" evidence="6">
    <location>
        <begin position="101"/>
        <end position="203"/>
    </location>
</feature>
<dbReference type="PANTHER" id="PTHR47245:SF2">
    <property type="entry name" value="PEPTIDYL-PROLYL CIS-TRANS ISOMERASE HP_0175-RELATED"/>
    <property type="match status" value="1"/>
</dbReference>
<dbReference type="InterPro" id="IPR027304">
    <property type="entry name" value="Trigger_fact/SurA_dom_sf"/>
</dbReference>
<dbReference type="STRING" id="260552.Mag101_04940"/>
<protein>
    <recommendedName>
        <fullName evidence="3">peptidylprolyl isomerase</fullName>
        <ecNumber evidence="3">5.2.1.8</ecNumber>
    </recommendedName>
</protein>
<comment type="similarity">
    <text evidence="2">Belongs to the PpiC/parvulin rotamase family.</text>
</comment>
<comment type="catalytic activity">
    <reaction evidence="1">
        <text>[protein]-peptidylproline (omega=180) = [protein]-peptidylproline (omega=0)</text>
        <dbReference type="Rhea" id="RHEA:16237"/>
        <dbReference type="Rhea" id="RHEA-COMP:10747"/>
        <dbReference type="Rhea" id="RHEA-COMP:10748"/>
        <dbReference type="ChEBI" id="CHEBI:83833"/>
        <dbReference type="ChEBI" id="CHEBI:83834"/>
        <dbReference type="EC" id="5.2.1.8"/>
    </reaction>
</comment>
<name>A0A1Q2MAR3_9GAMM</name>
<evidence type="ECO:0000256" key="1">
    <source>
        <dbReference type="ARBA" id="ARBA00000971"/>
    </source>
</evidence>
<keyword evidence="8" id="KW-1185">Reference proteome</keyword>
<evidence type="ECO:0000256" key="4">
    <source>
        <dbReference type="ARBA" id="ARBA00023110"/>
    </source>
</evidence>
<dbReference type="PANTHER" id="PTHR47245">
    <property type="entry name" value="PEPTIDYLPROLYL ISOMERASE"/>
    <property type="match status" value="1"/>
</dbReference>
<evidence type="ECO:0000313" key="8">
    <source>
        <dbReference type="Proteomes" id="UP000188219"/>
    </source>
</evidence>
<dbReference type="EC" id="5.2.1.8" evidence="3"/>
<dbReference type="PROSITE" id="PS50198">
    <property type="entry name" value="PPIC_PPIASE_2"/>
    <property type="match status" value="1"/>
</dbReference>
<dbReference type="InterPro" id="IPR000297">
    <property type="entry name" value="PPIase_PpiC"/>
</dbReference>
<dbReference type="Gene3D" id="3.10.50.40">
    <property type="match status" value="1"/>
</dbReference>
<accession>A0A1Q2MAR3</accession>
<dbReference type="GO" id="GO:0003755">
    <property type="term" value="F:peptidyl-prolyl cis-trans isomerase activity"/>
    <property type="evidence" value="ECO:0007669"/>
    <property type="project" value="UniProtKB-KW"/>
</dbReference>
<keyword evidence="4 5" id="KW-0697">Rotamase</keyword>
<dbReference type="KEGG" id="maga:Mag101_04940"/>
<dbReference type="AlphaFoldDB" id="A0A1Q2MAR3"/>
<dbReference type="Proteomes" id="UP000188219">
    <property type="component" value="Chromosome"/>
</dbReference>
<reference evidence="7" key="1">
    <citation type="submission" date="2017-02" db="EMBL/GenBank/DDBJ databases">
        <title>Genome of Microbulbifer agarilyticus GP101.</title>
        <authorList>
            <person name="Jung J."/>
            <person name="Bae S.S."/>
            <person name="Baek K."/>
        </authorList>
    </citation>
    <scope>NUCLEOTIDE SEQUENCE [LARGE SCALE GENOMIC DNA]</scope>
    <source>
        <strain evidence="7">GP101</strain>
    </source>
</reference>
<evidence type="ECO:0000259" key="6">
    <source>
        <dbReference type="PROSITE" id="PS50198"/>
    </source>
</evidence>
<dbReference type="Pfam" id="PF00639">
    <property type="entry name" value="Rotamase"/>
    <property type="match status" value="1"/>
</dbReference>
<proteinExistence type="inferred from homology"/>
<dbReference type="InterPro" id="IPR023058">
    <property type="entry name" value="PPIase_PpiC_CS"/>
</dbReference>